<evidence type="ECO:0000256" key="1">
    <source>
        <dbReference type="SAM" id="Coils"/>
    </source>
</evidence>
<name>A0ABR9J2S2_9MICC</name>
<keyword evidence="3" id="KW-1185">Reference proteome</keyword>
<reference evidence="2 3" key="1">
    <citation type="submission" date="2020-10" db="EMBL/GenBank/DDBJ databases">
        <title>Sequencing the genomes of 1000 actinobacteria strains.</title>
        <authorList>
            <person name="Klenk H.-P."/>
        </authorList>
    </citation>
    <scope>NUCLEOTIDE SEQUENCE [LARGE SCALE GENOMIC DNA]</scope>
    <source>
        <strain evidence="2 3">DSM 15474</strain>
    </source>
</reference>
<evidence type="ECO:0000313" key="3">
    <source>
        <dbReference type="Proteomes" id="UP000636579"/>
    </source>
</evidence>
<keyword evidence="1" id="KW-0175">Coiled coil</keyword>
<comment type="caution">
    <text evidence="2">The sequence shown here is derived from an EMBL/GenBank/DDBJ whole genome shotgun (WGS) entry which is preliminary data.</text>
</comment>
<organism evidence="2 3">
    <name type="scientific">Nesterenkonia halotolerans</name>
    <dbReference type="NCBI Taxonomy" id="225325"/>
    <lineage>
        <taxon>Bacteria</taxon>
        <taxon>Bacillati</taxon>
        <taxon>Actinomycetota</taxon>
        <taxon>Actinomycetes</taxon>
        <taxon>Micrococcales</taxon>
        <taxon>Micrococcaceae</taxon>
        <taxon>Nesterenkonia</taxon>
    </lineage>
</organism>
<feature type="coiled-coil region" evidence="1">
    <location>
        <begin position="32"/>
        <end position="59"/>
    </location>
</feature>
<accession>A0ABR9J2S2</accession>
<protein>
    <recommendedName>
        <fullName evidence="4">DUF2795 domain-containing protein</fullName>
    </recommendedName>
</protein>
<dbReference type="RefSeq" id="WP_192590207.1">
    <property type="nucleotide sequence ID" value="NZ_JADBEE010000001.1"/>
</dbReference>
<evidence type="ECO:0000313" key="2">
    <source>
        <dbReference type="EMBL" id="MBE1513292.1"/>
    </source>
</evidence>
<evidence type="ECO:0008006" key="4">
    <source>
        <dbReference type="Google" id="ProtNLM"/>
    </source>
</evidence>
<proteinExistence type="predicted"/>
<dbReference type="Proteomes" id="UP000636579">
    <property type="component" value="Unassembled WGS sequence"/>
</dbReference>
<sequence>MHAVTRVELVEAVRTAFDHTATPTLPKDLVVAAQSAGARQALVQELEQLQDDLQFRKVRDLWEHFPHMPVDGSSPTR</sequence>
<gene>
    <name evidence="2" type="ORF">H4W26_000047</name>
</gene>
<dbReference type="EMBL" id="JADBEE010000001">
    <property type="protein sequence ID" value="MBE1513292.1"/>
    <property type="molecule type" value="Genomic_DNA"/>
</dbReference>